<dbReference type="OrthoDB" id="549099at2759"/>
<dbReference type="PANTHER" id="PTHR11895:SF76">
    <property type="entry name" value="INDOLEACETAMIDE HYDROLASE"/>
    <property type="match status" value="1"/>
</dbReference>
<dbReference type="SUPFAM" id="SSF75304">
    <property type="entry name" value="Amidase signature (AS) enzymes"/>
    <property type="match status" value="1"/>
</dbReference>
<organism evidence="4 5">
    <name type="scientific">Raphidocelis subcapitata</name>
    <dbReference type="NCBI Taxonomy" id="307507"/>
    <lineage>
        <taxon>Eukaryota</taxon>
        <taxon>Viridiplantae</taxon>
        <taxon>Chlorophyta</taxon>
        <taxon>core chlorophytes</taxon>
        <taxon>Chlorophyceae</taxon>
        <taxon>CS clade</taxon>
        <taxon>Sphaeropleales</taxon>
        <taxon>Selenastraceae</taxon>
        <taxon>Raphidocelis</taxon>
    </lineage>
</organism>
<feature type="domain" description="Amidase" evidence="3">
    <location>
        <begin position="369"/>
        <end position="489"/>
    </location>
</feature>
<name>A0A2V0PJL4_9CHLO</name>
<feature type="domain" description="Amidase" evidence="3">
    <location>
        <begin position="24"/>
        <end position="238"/>
    </location>
</feature>
<dbReference type="InterPro" id="IPR036928">
    <property type="entry name" value="AS_sf"/>
</dbReference>
<gene>
    <name evidence="4" type="ORF">Rsub_12471</name>
</gene>
<accession>A0A2V0PJL4</accession>
<sequence length="524" mass="54391">MPWRLSAVECVELLRSGQATPLQLVEACRERWEATDPLVNALPITAWDEARARARELAARGWPDPLPPGYLYGMPLVVKDVIAVKGMRFTMGSKLMADRVAQEDDPLVQRLKERGAIVVAKSNTPEYAIGSHTFNEIFGATRNPWNLALSAGGSSGGSAAALAAGSAWLATGTDLGGSLRNPAAWCCVVGLRTTPGLVPTDEPAVPHRAGQRLQSVAGPMARCVRDAALLLDAMAAPDGGGGQSGGGGAGEERRPVGRYEAAALAGAAAGAAGRRPQVRLAFSADLGGATPVDPEVAEICRAAADWFCGGGGGGGGQEGSGSGSGSGSSARRAARAPEDCPDFTDAARLFHVLRCASCQGMLALFAPEMRKNLKPDMIWQLEVAEALTEEDAAWAEARHDALLASRDEFFSRRDIMASPAAMMSPFPVEIRWPSEFQGRRFTDYTQWLLMCGAVSLLAGPGICVPCGFTAAGLPVGVVLTGPPGSEARVIEAAAAYEAAHGWARRVPCEPGAAAAAAAAAPGLN</sequence>
<dbReference type="Gene3D" id="3.90.1300.10">
    <property type="entry name" value="Amidase signature (AS) domain"/>
    <property type="match status" value="1"/>
</dbReference>
<dbReference type="InParanoid" id="A0A2V0PJL4"/>
<evidence type="ECO:0000259" key="3">
    <source>
        <dbReference type="Pfam" id="PF01425"/>
    </source>
</evidence>
<evidence type="ECO:0000313" key="4">
    <source>
        <dbReference type="EMBL" id="GBF99212.1"/>
    </source>
</evidence>
<dbReference type="InterPro" id="IPR023631">
    <property type="entry name" value="Amidase_dom"/>
</dbReference>
<reference evidence="4 5" key="1">
    <citation type="journal article" date="2018" name="Sci. Rep.">
        <title>Raphidocelis subcapitata (=Pseudokirchneriella subcapitata) provides an insight into genome evolution and environmental adaptations in the Sphaeropleales.</title>
        <authorList>
            <person name="Suzuki S."/>
            <person name="Yamaguchi H."/>
            <person name="Nakajima N."/>
            <person name="Kawachi M."/>
        </authorList>
    </citation>
    <scope>NUCLEOTIDE SEQUENCE [LARGE SCALE GENOMIC DNA]</scope>
    <source>
        <strain evidence="4 5">NIES-35</strain>
    </source>
</reference>
<dbReference type="PANTHER" id="PTHR11895">
    <property type="entry name" value="TRANSAMIDASE"/>
    <property type="match status" value="1"/>
</dbReference>
<evidence type="ECO:0000256" key="2">
    <source>
        <dbReference type="SAM" id="MobiDB-lite"/>
    </source>
</evidence>
<dbReference type="EMBL" id="BDRX01000149">
    <property type="protein sequence ID" value="GBF99212.1"/>
    <property type="molecule type" value="Genomic_DNA"/>
</dbReference>
<comment type="similarity">
    <text evidence="1">Belongs to the amidase family.</text>
</comment>
<keyword evidence="5" id="KW-1185">Reference proteome</keyword>
<dbReference type="STRING" id="307507.A0A2V0PJL4"/>
<dbReference type="Pfam" id="PF01425">
    <property type="entry name" value="Amidase"/>
    <property type="match status" value="2"/>
</dbReference>
<evidence type="ECO:0000313" key="5">
    <source>
        <dbReference type="Proteomes" id="UP000247498"/>
    </source>
</evidence>
<feature type="compositionally biased region" description="Gly residues" evidence="2">
    <location>
        <begin position="313"/>
        <end position="326"/>
    </location>
</feature>
<proteinExistence type="inferred from homology"/>
<dbReference type="Proteomes" id="UP000247498">
    <property type="component" value="Unassembled WGS sequence"/>
</dbReference>
<dbReference type="AlphaFoldDB" id="A0A2V0PJL4"/>
<dbReference type="PROSITE" id="PS00571">
    <property type="entry name" value="AMIDASES"/>
    <property type="match status" value="1"/>
</dbReference>
<comment type="caution">
    <text evidence="4">The sequence shown here is derived from an EMBL/GenBank/DDBJ whole genome shotgun (WGS) entry which is preliminary data.</text>
</comment>
<evidence type="ECO:0000256" key="1">
    <source>
        <dbReference type="ARBA" id="ARBA00009199"/>
    </source>
</evidence>
<dbReference type="InterPro" id="IPR020556">
    <property type="entry name" value="Amidase_CS"/>
</dbReference>
<protein>
    <recommendedName>
        <fullName evidence="3">Amidase domain-containing protein</fullName>
    </recommendedName>
</protein>
<dbReference type="GO" id="GO:0003824">
    <property type="term" value="F:catalytic activity"/>
    <property type="evidence" value="ECO:0007669"/>
    <property type="project" value="InterPro"/>
</dbReference>
<dbReference type="InterPro" id="IPR000120">
    <property type="entry name" value="Amidase"/>
</dbReference>
<feature type="region of interest" description="Disordered" evidence="2">
    <location>
        <begin position="313"/>
        <end position="333"/>
    </location>
</feature>